<keyword evidence="1" id="KW-1185">Reference proteome</keyword>
<evidence type="ECO:0000313" key="1">
    <source>
        <dbReference type="Proteomes" id="UP000790787"/>
    </source>
</evidence>
<name>A0AC58S9R9_TOBAC</name>
<evidence type="ECO:0000313" key="2">
    <source>
        <dbReference type="RefSeq" id="XP_075081740.1"/>
    </source>
</evidence>
<sequence>MTRCVSSRDNLRILMNLLRESSKSIQIEAFHVFKLFAANQNKPPDIVSILVASRSKLLRLFADFKTDKDTYTVDID</sequence>
<dbReference type="RefSeq" id="XP_075081740.1">
    <property type="nucleotide sequence ID" value="XM_075225639.1"/>
</dbReference>
<accession>A0AC58S9R9</accession>
<protein>
    <submittedName>
        <fullName evidence="2">MO25-like protein At5g47540</fullName>
    </submittedName>
</protein>
<organism evidence="1 2">
    <name type="scientific">Nicotiana tabacum</name>
    <name type="common">Common tobacco</name>
    <dbReference type="NCBI Taxonomy" id="4097"/>
    <lineage>
        <taxon>Eukaryota</taxon>
        <taxon>Viridiplantae</taxon>
        <taxon>Streptophyta</taxon>
        <taxon>Embryophyta</taxon>
        <taxon>Tracheophyta</taxon>
        <taxon>Spermatophyta</taxon>
        <taxon>Magnoliopsida</taxon>
        <taxon>eudicotyledons</taxon>
        <taxon>Gunneridae</taxon>
        <taxon>Pentapetalae</taxon>
        <taxon>asterids</taxon>
        <taxon>lamiids</taxon>
        <taxon>Solanales</taxon>
        <taxon>Solanaceae</taxon>
        <taxon>Nicotianoideae</taxon>
        <taxon>Nicotianeae</taxon>
        <taxon>Nicotiana</taxon>
    </lineage>
</organism>
<dbReference type="Proteomes" id="UP000790787">
    <property type="component" value="Chromosome 11"/>
</dbReference>
<reference evidence="1" key="1">
    <citation type="journal article" date="2014" name="Nat. Commun.">
        <title>The tobacco genome sequence and its comparison with those of tomato and potato.</title>
        <authorList>
            <person name="Sierro N."/>
            <person name="Battey J.N."/>
            <person name="Ouadi S."/>
            <person name="Bakaher N."/>
            <person name="Bovet L."/>
            <person name="Willig A."/>
            <person name="Goepfert S."/>
            <person name="Peitsch M.C."/>
            <person name="Ivanov N.V."/>
        </authorList>
    </citation>
    <scope>NUCLEOTIDE SEQUENCE [LARGE SCALE GENOMIC DNA]</scope>
</reference>
<reference evidence="2" key="2">
    <citation type="submission" date="2025-08" db="UniProtKB">
        <authorList>
            <consortium name="RefSeq"/>
        </authorList>
    </citation>
    <scope>IDENTIFICATION</scope>
    <source>
        <tissue evidence="2">Leaf</tissue>
    </source>
</reference>
<gene>
    <name evidence="2" type="primary">LOC107831273</name>
</gene>
<proteinExistence type="predicted"/>